<dbReference type="PROSITE" id="PS51257">
    <property type="entry name" value="PROKAR_LIPOPROTEIN"/>
    <property type="match status" value="1"/>
</dbReference>
<feature type="compositionally biased region" description="Polar residues" evidence="1">
    <location>
        <begin position="53"/>
        <end position="66"/>
    </location>
</feature>
<name>A0AAW4GDU8_9GAMM</name>
<evidence type="ECO:0008006" key="7">
    <source>
        <dbReference type="Google" id="ProtNLM"/>
    </source>
</evidence>
<evidence type="ECO:0000256" key="2">
    <source>
        <dbReference type="SAM" id="SignalP"/>
    </source>
</evidence>
<proteinExistence type="predicted"/>
<comment type="caution">
    <text evidence="3">The sequence shown here is derived from an EMBL/GenBank/DDBJ whole genome shotgun (WGS) entry which is preliminary data.</text>
</comment>
<reference evidence="3" key="2">
    <citation type="submission" date="2021-01" db="EMBL/GenBank/DDBJ databases">
        <authorList>
            <person name="Yu Y."/>
        </authorList>
    </citation>
    <scope>NUCLEOTIDE SEQUENCE</scope>
    <source>
        <strain evidence="3">As-5</strain>
        <strain evidence="4">As-6</strain>
    </source>
</reference>
<dbReference type="RefSeq" id="WP_205404203.1">
    <property type="nucleotide sequence ID" value="NZ_JAFFTA010000001.1"/>
</dbReference>
<reference evidence="5" key="1">
    <citation type="submission" date="2021-01" db="EMBL/GenBank/DDBJ databases">
        <title>Stenotrophomonas maltophilia.</title>
        <authorList>
            <person name="Yu Y."/>
        </authorList>
    </citation>
    <scope>NUCLEOTIDE SEQUENCE [LARGE SCALE GENOMIC DNA]</scope>
    <source>
        <strain evidence="5">As-6</strain>
    </source>
</reference>
<accession>A0AAW4GDU8</accession>
<evidence type="ECO:0000313" key="4">
    <source>
        <dbReference type="EMBL" id="MBM9937732.1"/>
    </source>
</evidence>
<keyword evidence="2" id="KW-0732">Signal</keyword>
<dbReference type="Proteomes" id="UP000749453">
    <property type="component" value="Unassembled WGS sequence"/>
</dbReference>
<feature type="compositionally biased region" description="Basic and acidic residues" evidence="1">
    <location>
        <begin position="22"/>
        <end position="31"/>
    </location>
</feature>
<gene>
    <name evidence="3" type="ORF">JJW18_01445</name>
    <name evidence="4" type="ORF">JJW19_06210</name>
</gene>
<evidence type="ECO:0000313" key="6">
    <source>
        <dbReference type="Proteomes" id="UP000784064"/>
    </source>
</evidence>
<dbReference type="AlphaFoldDB" id="A0AAW4GDU8"/>
<organism evidence="3 6">
    <name type="scientific">Stenotrophomonas lactitubi</name>
    <dbReference type="NCBI Taxonomy" id="2045214"/>
    <lineage>
        <taxon>Bacteria</taxon>
        <taxon>Pseudomonadati</taxon>
        <taxon>Pseudomonadota</taxon>
        <taxon>Gammaproteobacteria</taxon>
        <taxon>Lysobacterales</taxon>
        <taxon>Lysobacteraceae</taxon>
        <taxon>Stenotrophomonas</taxon>
    </lineage>
</organism>
<sequence>MRVLLLCAVATMALSACDQSEPTDKAQHADAVRQTAPTGSAPARNVPGGGSGTAASQDQSSGTGASSGKEAPPESPAKR</sequence>
<evidence type="ECO:0000313" key="5">
    <source>
        <dbReference type="Proteomes" id="UP000749453"/>
    </source>
</evidence>
<evidence type="ECO:0000313" key="3">
    <source>
        <dbReference type="EMBL" id="MBM9912136.1"/>
    </source>
</evidence>
<evidence type="ECO:0000256" key="1">
    <source>
        <dbReference type="SAM" id="MobiDB-lite"/>
    </source>
</evidence>
<feature type="region of interest" description="Disordered" evidence="1">
    <location>
        <begin position="17"/>
        <end position="79"/>
    </location>
</feature>
<dbReference type="Proteomes" id="UP000784064">
    <property type="component" value="Unassembled WGS sequence"/>
</dbReference>
<feature type="chain" id="PRO_5043890446" description="Lipoprotein" evidence="2">
    <location>
        <begin position="19"/>
        <end position="79"/>
    </location>
</feature>
<dbReference type="EMBL" id="JAFFTA010000001">
    <property type="protein sequence ID" value="MBM9912136.1"/>
    <property type="molecule type" value="Genomic_DNA"/>
</dbReference>
<keyword evidence="5" id="KW-1185">Reference proteome</keyword>
<protein>
    <recommendedName>
        <fullName evidence="7">Lipoprotein</fullName>
    </recommendedName>
</protein>
<feature type="signal peptide" evidence="2">
    <location>
        <begin position="1"/>
        <end position="18"/>
    </location>
</feature>
<dbReference type="EMBL" id="JAFFTB010000009">
    <property type="protein sequence ID" value="MBM9937732.1"/>
    <property type="molecule type" value="Genomic_DNA"/>
</dbReference>